<name>A0A8E3B319_RHILI</name>
<keyword evidence="1" id="KW-0812">Transmembrane</keyword>
<dbReference type="AlphaFoldDB" id="A0A8E3B319"/>
<dbReference type="Proteomes" id="UP000245631">
    <property type="component" value="Unassembled WGS sequence"/>
</dbReference>
<feature type="transmembrane region" description="Helical" evidence="1">
    <location>
        <begin position="7"/>
        <end position="26"/>
    </location>
</feature>
<sequence length="31" mass="3501">MDPRLDAAIAIAMQWSVIAGCIWYLYRKGST</sequence>
<comment type="caution">
    <text evidence="2">The sequence shown here is derived from an EMBL/GenBank/DDBJ whole genome shotgun (WGS) entry which is preliminary data.</text>
</comment>
<gene>
    <name evidence="2" type="ORF">C8D77_111174</name>
</gene>
<dbReference type="PROSITE" id="PS51257">
    <property type="entry name" value="PROKAR_LIPOPROTEIN"/>
    <property type="match status" value="1"/>
</dbReference>
<organism evidence="2 3">
    <name type="scientific">Rhizobium loti</name>
    <name type="common">Mesorhizobium loti</name>
    <dbReference type="NCBI Taxonomy" id="381"/>
    <lineage>
        <taxon>Bacteria</taxon>
        <taxon>Pseudomonadati</taxon>
        <taxon>Pseudomonadota</taxon>
        <taxon>Alphaproteobacteria</taxon>
        <taxon>Hyphomicrobiales</taxon>
        <taxon>Phyllobacteriaceae</taxon>
        <taxon>Mesorhizobium</taxon>
    </lineage>
</organism>
<evidence type="ECO:0000313" key="3">
    <source>
        <dbReference type="Proteomes" id="UP000245631"/>
    </source>
</evidence>
<protein>
    <submittedName>
        <fullName evidence="2">Uncharacterized protein</fullName>
    </submittedName>
</protein>
<proteinExistence type="predicted"/>
<reference evidence="2 3" key="1">
    <citation type="submission" date="2018-05" db="EMBL/GenBank/DDBJ databases">
        <title>Genomic Encyclopedia of Type Strains, Phase IV (KMG-IV): sequencing the most valuable type-strain genomes for metagenomic binning, comparative biology and taxonomic classification.</title>
        <authorList>
            <person name="Goeker M."/>
        </authorList>
    </citation>
    <scope>NUCLEOTIDE SEQUENCE [LARGE SCALE GENOMIC DNA]</scope>
    <source>
        <strain evidence="2 3">DSM 2626</strain>
    </source>
</reference>
<evidence type="ECO:0000313" key="2">
    <source>
        <dbReference type="EMBL" id="PWJ88451.1"/>
    </source>
</evidence>
<keyword evidence="1" id="KW-1133">Transmembrane helix</keyword>
<dbReference type="EMBL" id="QGGH01000011">
    <property type="protein sequence ID" value="PWJ88451.1"/>
    <property type="molecule type" value="Genomic_DNA"/>
</dbReference>
<accession>A0A8E3B319</accession>
<evidence type="ECO:0000256" key="1">
    <source>
        <dbReference type="SAM" id="Phobius"/>
    </source>
</evidence>
<keyword evidence="1" id="KW-0472">Membrane</keyword>